<keyword evidence="10" id="KW-1185">Reference proteome</keyword>
<dbReference type="GO" id="GO:0007165">
    <property type="term" value="P:signal transduction"/>
    <property type="evidence" value="ECO:0007669"/>
    <property type="project" value="UniProtKB-KW"/>
</dbReference>
<dbReference type="GO" id="GO:0005886">
    <property type="term" value="C:plasma membrane"/>
    <property type="evidence" value="ECO:0007669"/>
    <property type="project" value="UniProtKB-SubCell"/>
</dbReference>
<keyword evidence="4 8" id="KW-1133">Transmembrane helix</keyword>
<dbReference type="PANTHER" id="PTHR21143:SF133">
    <property type="entry name" value="GUSTATORY AND PHEROMONE RECEPTOR 32A-RELATED"/>
    <property type="match status" value="1"/>
</dbReference>
<dbReference type="AlphaFoldDB" id="A0AA38MFQ0"/>
<sequence length="150" mass="17830">MVQLAIDVSKVFDVITIASMVLWFGYVIDMIYISIRSMLELKSFRLIVLCSQMLNISFFFVWLLIVVRMYTRTEKEANLAIRNVHQIWNKYYSNGDIDEKMRNLQLISLRMLNTKLHFTARNFFALDHTFFHMMIGAVTTYLVILIQFRV</sequence>
<keyword evidence="2" id="KW-1003">Cell membrane</keyword>
<dbReference type="GO" id="GO:0030425">
    <property type="term" value="C:dendrite"/>
    <property type="evidence" value="ECO:0007669"/>
    <property type="project" value="TreeGrafter"/>
</dbReference>
<evidence type="ECO:0000256" key="3">
    <source>
        <dbReference type="ARBA" id="ARBA00022692"/>
    </source>
</evidence>
<evidence type="ECO:0000256" key="4">
    <source>
        <dbReference type="ARBA" id="ARBA00022989"/>
    </source>
</evidence>
<evidence type="ECO:0000256" key="1">
    <source>
        <dbReference type="ARBA" id="ARBA00004651"/>
    </source>
</evidence>
<dbReference type="GO" id="GO:0008049">
    <property type="term" value="P:male courtship behavior"/>
    <property type="evidence" value="ECO:0007669"/>
    <property type="project" value="TreeGrafter"/>
</dbReference>
<accession>A0AA38MFQ0</accession>
<comment type="caution">
    <text evidence="9">The sequence shown here is derived from an EMBL/GenBank/DDBJ whole genome shotgun (WGS) entry which is preliminary data.</text>
</comment>
<keyword evidence="7" id="KW-0807">Transducer</keyword>
<proteinExistence type="predicted"/>
<keyword evidence="3 8" id="KW-0812">Transmembrane</keyword>
<protein>
    <recommendedName>
        <fullName evidence="11">Gustatory receptor</fullName>
    </recommendedName>
</protein>
<evidence type="ECO:0000256" key="6">
    <source>
        <dbReference type="ARBA" id="ARBA00023170"/>
    </source>
</evidence>
<evidence type="ECO:0000256" key="5">
    <source>
        <dbReference type="ARBA" id="ARBA00023136"/>
    </source>
</evidence>
<dbReference type="GO" id="GO:0030424">
    <property type="term" value="C:axon"/>
    <property type="evidence" value="ECO:0007669"/>
    <property type="project" value="TreeGrafter"/>
</dbReference>
<evidence type="ECO:0000256" key="2">
    <source>
        <dbReference type="ARBA" id="ARBA00022475"/>
    </source>
</evidence>
<dbReference type="InterPro" id="IPR013604">
    <property type="entry name" value="7TM_chemorcpt"/>
</dbReference>
<gene>
    <name evidence="9" type="ORF">Zmor_014562</name>
</gene>
<feature type="transmembrane region" description="Helical" evidence="8">
    <location>
        <begin position="12"/>
        <end position="32"/>
    </location>
</feature>
<evidence type="ECO:0000256" key="8">
    <source>
        <dbReference type="SAM" id="Phobius"/>
    </source>
</evidence>
<comment type="subcellular location">
    <subcellularLocation>
        <location evidence="1">Cell membrane</location>
        <topology evidence="1">Multi-pass membrane protein</topology>
    </subcellularLocation>
</comment>
<dbReference type="GO" id="GO:0043025">
    <property type="term" value="C:neuronal cell body"/>
    <property type="evidence" value="ECO:0007669"/>
    <property type="project" value="TreeGrafter"/>
</dbReference>
<dbReference type="GO" id="GO:0050909">
    <property type="term" value="P:sensory perception of taste"/>
    <property type="evidence" value="ECO:0007669"/>
    <property type="project" value="InterPro"/>
</dbReference>
<keyword evidence="6" id="KW-0675">Receptor</keyword>
<evidence type="ECO:0000313" key="10">
    <source>
        <dbReference type="Proteomes" id="UP001168821"/>
    </source>
</evidence>
<feature type="transmembrane region" description="Helical" evidence="8">
    <location>
        <begin position="130"/>
        <end position="148"/>
    </location>
</feature>
<name>A0AA38MFQ0_9CUCU</name>
<dbReference type="Proteomes" id="UP001168821">
    <property type="component" value="Unassembled WGS sequence"/>
</dbReference>
<dbReference type="GO" id="GO:0007635">
    <property type="term" value="P:chemosensory behavior"/>
    <property type="evidence" value="ECO:0007669"/>
    <property type="project" value="TreeGrafter"/>
</dbReference>
<organism evidence="9 10">
    <name type="scientific">Zophobas morio</name>
    <dbReference type="NCBI Taxonomy" id="2755281"/>
    <lineage>
        <taxon>Eukaryota</taxon>
        <taxon>Metazoa</taxon>
        <taxon>Ecdysozoa</taxon>
        <taxon>Arthropoda</taxon>
        <taxon>Hexapoda</taxon>
        <taxon>Insecta</taxon>
        <taxon>Pterygota</taxon>
        <taxon>Neoptera</taxon>
        <taxon>Endopterygota</taxon>
        <taxon>Coleoptera</taxon>
        <taxon>Polyphaga</taxon>
        <taxon>Cucujiformia</taxon>
        <taxon>Tenebrionidae</taxon>
        <taxon>Zophobas</taxon>
    </lineage>
</organism>
<feature type="transmembrane region" description="Helical" evidence="8">
    <location>
        <begin position="44"/>
        <end position="65"/>
    </location>
</feature>
<dbReference type="PANTHER" id="PTHR21143">
    <property type="entry name" value="INVERTEBRATE GUSTATORY RECEPTOR"/>
    <property type="match status" value="1"/>
</dbReference>
<evidence type="ECO:0000313" key="9">
    <source>
        <dbReference type="EMBL" id="KAJ3655430.1"/>
    </source>
</evidence>
<dbReference type="Pfam" id="PF08395">
    <property type="entry name" value="7tm_7"/>
    <property type="match status" value="1"/>
</dbReference>
<evidence type="ECO:0008006" key="11">
    <source>
        <dbReference type="Google" id="ProtNLM"/>
    </source>
</evidence>
<reference evidence="9" key="1">
    <citation type="journal article" date="2023" name="G3 (Bethesda)">
        <title>Whole genome assemblies of Zophobas morio and Tenebrio molitor.</title>
        <authorList>
            <person name="Kaur S."/>
            <person name="Stinson S.A."/>
            <person name="diCenzo G.C."/>
        </authorList>
    </citation>
    <scope>NUCLEOTIDE SEQUENCE</scope>
    <source>
        <strain evidence="9">QUZm001</strain>
    </source>
</reference>
<evidence type="ECO:0000256" key="7">
    <source>
        <dbReference type="ARBA" id="ARBA00023224"/>
    </source>
</evidence>
<dbReference type="EMBL" id="JALNTZ010000004">
    <property type="protein sequence ID" value="KAJ3655430.1"/>
    <property type="molecule type" value="Genomic_DNA"/>
</dbReference>
<keyword evidence="5 8" id="KW-0472">Membrane</keyword>